<proteinExistence type="predicted"/>
<organism evidence="2 3">
    <name type="scientific">Synaphobranchus kaupii</name>
    <name type="common">Kaup's arrowtooth eel</name>
    <dbReference type="NCBI Taxonomy" id="118154"/>
    <lineage>
        <taxon>Eukaryota</taxon>
        <taxon>Metazoa</taxon>
        <taxon>Chordata</taxon>
        <taxon>Craniata</taxon>
        <taxon>Vertebrata</taxon>
        <taxon>Euteleostomi</taxon>
        <taxon>Actinopterygii</taxon>
        <taxon>Neopterygii</taxon>
        <taxon>Teleostei</taxon>
        <taxon>Anguilliformes</taxon>
        <taxon>Synaphobranchidae</taxon>
        <taxon>Synaphobranchus</taxon>
    </lineage>
</organism>
<reference evidence="2" key="1">
    <citation type="journal article" date="2023" name="Science">
        <title>Genome structures resolve the early diversification of teleost fishes.</title>
        <authorList>
            <person name="Parey E."/>
            <person name="Louis A."/>
            <person name="Montfort J."/>
            <person name="Bouchez O."/>
            <person name="Roques C."/>
            <person name="Iampietro C."/>
            <person name="Lluch J."/>
            <person name="Castinel A."/>
            <person name="Donnadieu C."/>
            <person name="Desvignes T."/>
            <person name="Floi Bucao C."/>
            <person name="Jouanno E."/>
            <person name="Wen M."/>
            <person name="Mejri S."/>
            <person name="Dirks R."/>
            <person name="Jansen H."/>
            <person name="Henkel C."/>
            <person name="Chen W.J."/>
            <person name="Zahm M."/>
            <person name="Cabau C."/>
            <person name="Klopp C."/>
            <person name="Thompson A.W."/>
            <person name="Robinson-Rechavi M."/>
            <person name="Braasch I."/>
            <person name="Lecointre G."/>
            <person name="Bobe J."/>
            <person name="Postlethwait J.H."/>
            <person name="Berthelot C."/>
            <person name="Roest Crollius H."/>
            <person name="Guiguen Y."/>
        </authorList>
    </citation>
    <scope>NUCLEOTIDE SEQUENCE</scope>
    <source>
        <strain evidence="2">WJC10195</strain>
    </source>
</reference>
<gene>
    <name evidence="2" type="ORF">SKAU_G00017700</name>
</gene>
<feature type="region of interest" description="Disordered" evidence="1">
    <location>
        <begin position="134"/>
        <end position="200"/>
    </location>
</feature>
<keyword evidence="3" id="KW-1185">Reference proteome</keyword>
<dbReference type="EMBL" id="JAINUF010000001">
    <property type="protein sequence ID" value="KAJ8380992.1"/>
    <property type="molecule type" value="Genomic_DNA"/>
</dbReference>
<name>A0A9Q1GBJ1_SYNKA</name>
<accession>A0A9Q1GBJ1</accession>
<feature type="region of interest" description="Disordered" evidence="1">
    <location>
        <begin position="1"/>
        <end position="63"/>
    </location>
</feature>
<comment type="caution">
    <text evidence="2">The sequence shown here is derived from an EMBL/GenBank/DDBJ whole genome shotgun (WGS) entry which is preliminary data.</text>
</comment>
<sequence length="200" mass="21256">METEEGEEVKKSQNGVRETGREKSDRASGKQEAEEGGESQRGAVAPPLPSLASRGRPAASSGTAAVCRHFVGPVRYLDKLIMSKVHQGHGRLSATGIEHERERGRSCRGFPTSGGLASAISPVLDYSHADDLTPPLAVAEPSQSAPPNPRRLAELRSFLGGPSARPRRRERAAAGSRGRRPLDFLRGPHLISLNGGSARA</sequence>
<evidence type="ECO:0000313" key="3">
    <source>
        <dbReference type="Proteomes" id="UP001152622"/>
    </source>
</evidence>
<evidence type="ECO:0000256" key="1">
    <source>
        <dbReference type="SAM" id="MobiDB-lite"/>
    </source>
</evidence>
<evidence type="ECO:0000313" key="2">
    <source>
        <dbReference type="EMBL" id="KAJ8380992.1"/>
    </source>
</evidence>
<protein>
    <submittedName>
        <fullName evidence="2">Uncharacterized protein</fullName>
    </submittedName>
</protein>
<dbReference type="Proteomes" id="UP001152622">
    <property type="component" value="Chromosome 1"/>
</dbReference>
<feature type="compositionally biased region" description="Basic and acidic residues" evidence="1">
    <location>
        <begin position="18"/>
        <end position="33"/>
    </location>
</feature>
<dbReference type="AlphaFoldDB" id="A0A9Q1GBJ1"/>